<dbReference type="AlphaFoldDB" id="A0AAW1V7Q8"/>
<dbReference type="Gene3D" id="3.20.20.80">
    <property type="entry name" value="Glycosidases"/>
    <property type="match status" value="1"/>
</dbReference>
<dbReference type="Gene3D" id="3.10.50.10">
    <property type="match status" value="1"/>
</dbReference>
<dbReference type="PROSITE" id="PS51910">
    <property type="entry name" value="GH18_2"/>
    <property type="match status" value="1"/>
</dbReference>
<dbReference type="Proteomes" id="UP001431783">
    <property type="component" value="Unassembled WGS sequence"/>
</dbReference>
<protein>
    <recommendedName>
        <fullName evidence="2">GH18 domain-containing protein</fullName>
    </recommendedName>
</protein>
<comment type="caution">
    <text evidence="3">The sequence shown here is derived from an EMBL/GenBank/DDBJ whole genome shotgun (WGS) entry which is preliminary data.</text>
</comment>
<feature type="non-terminal residue" evidence="3">
    <location>
        <position position="284"/>
    </location>
</feature>
<feature type="region of interest" description="Disordered" evidence="1">
    <location>
        <begin position="261"/>
        <end position="284"/>
    </location>
</feature>
<organism evidence="3 4">
    <name type="scientific">Henosepilachna vigintioctopunctata</name>
    <dbReference type="NCBI Taxonomy" id="420089"/>
    <lineage>
        <taxon>Eukaryota</taxon>
        <taxon>Metazoa</taxon>
        <taxon>Ecdysozoa</taxon>
        <taxon>Arthropoda</taxon>
        <taxon>Hexapoda</taxon>
        <taxon>Insecta</taxon>
        <taxon>Pterygota</taxon>
        <taxon>Neoptera</taxon>
        <taxon>Endopterygota</taxon>
        <taxon>Coleoptera</taxon>
        <taxon>Polyphaga</taxon>
        <taxon>Cucujiformia</taxon>
        <taxon>Coccinelloidea</taxon>
        <taxon>Coccinellidae</taxon>
        <taxon>Epilachninae</taxon>
        <taxon>Epilachnini</taxon>
        <taxon>Henosepilachna</taxon>
    </lineage>
</organism>
<dbReference type="InterPro" id="IPR011583">
    <property type="entry name" value="Chitinase_II/V-like_cat"/>
</dbReference>
<dbReference type="InterPro" id="IPR017853">
    <property type="entry name" value="GH"/>
</dbReference>
<dbReference type="SMART" id="SM00636">
    <property type="entry name" value="Glyco_18"/>
    <property type="match status" value="1"/>
</dbReference>
<evidence type="ECO:0000313" key="4">
    <source>
        <dbReference type="Proteomes" id="UP001431783"/>
    </source>
</evidence>
<dbReference type="InterPro" id="IPR001223">
    <property type="entry name" value="Glyco_hydro18_cat"/>
</dbReference>
<dbReference type="SUPFAM" id="SSF51445">
    <property type="entry name" value="(Trans)glycosidases"/>
    <property type="match status" value="1"/>
</dbReference>
<dbReference type="GO" id="GO:0005975">
    <property type="term" value="P:carbohydrate metabolic process"/>
    <property type="evidence" value="ECO:0007669"/>
    <property type="project" value="InterPro"/>
</dbReference>
<dbReference type="Pfam" id="PF00704">
    <property type="entry name" value="Glyco_hydro_18"/>
    <property type="match status" value="1"/>
</dbReference>
<dbReference type="EMBL" id="JARQZJ010000127">
    <property type="protein sequence ID" value="KAK9891188.1"/>
    <property type="molecule type" value="Genomic_DNA"/>
</dbReference>
<accession>A0AAW1V7Q8</accession>
<dbReference type="PANTHER" id="PTHR11177">
    <property type="entry name" value="CHITINASE"/>
    <property type="match status" value="1"/>
</dbReference>
<evidence type="ECO:0000259" key="2">
    <source>
        <dbReference type="PROSITE" id="PS51910"/>
    </source>
</evidence>
<dbReference type="SUPFAM" id="SSF54556">
    <property type="entry name" value="Chitinase insertion domain"/>
    <property type="match status" value="1"/>
</dbReference>
<evidence type="ECO:0000313" key="3">
    <source>
        <dbReference type="EMBL" id="KAK9891188.1"/>
    </source>
</evidence>
<dbReference type="GO" id="GO:0005576">
    <property type="term" value="C:extracellular region"/>
    <property type="evidence" value="ECO:0007669"/>
    <property type="project" value="TreeGrafter"/>
</dbReference>
<dbReference type="InterPro" id="IPR029070">
    <property type="entry name" value="Chitinase_insertion_sf"/>
</dbReference>
<evidence type="ECO:0000256" key="1">
    <source>
        <dbReference type="SAM" id="MobiDB-lite"/>
    </source>
</evidence>
<sequence>MLASDIICYFTTWTIYRPGNGKFTAADIPADICTHVMYSFVGANANGTMRVLDDWEMNGLDELQAFIKKKHENPKLKLLLSMGGWNEGSEKFSTIAANPSYRRNLIGSVVNFLETNNFDGFDLDWNYPTQRGGRPEDLDNYITLLKELKQALVPRSLLLSVAVSGVRDRASKDYRIKQLSDTVDFISVMTYDYHGTWEQYVGHNAPLHRSSLDTGNNTRLSVSSGLNYWLNHGADPKKIRMAIPTYGRGFTLTDPSNTKLYAPTLGGSRPAPYTQQDDIVGYNE</sequence>
<dbReference type="InterPro" id="IPR050314">
    <property type="entry name" value="Glycosyl_Hydrlase_18"/>
</dbReference>
<dbReference type="PANTHER" id="PTHR11177:SF360">
    <property type="entry name" value="CHITINASE 4-RELATED"/>
    <property type="match status" value="1"/>
</dbReference>
<dbReference type="GO" id="GO:0006032">
    <property type="term" value="P:chitin catabolic process"/>
    <property type="evidence" value="ECO:0007669"/>
    <property type="project" value="TreeGrafter"/>
</dbReference>
<dbReference type="GO" id="GO:0004568">
    <property type="term" value="F:chitinase activity"/>
    <property type="evidence" value="ECO:0007669"/>
    <property type="project" value="TreeGrafter"/>
</dbReference>
<reference evidence="3 4" key="1">
    <citation type="submission" date="2023-03" db="EMBL/GenBank/DDBJ databases">
        <title>Genome insight into feeding habits of ladybird beetles.</title>
        <authorList>
            <person name="Li H.-S."/>
            <person name="Huang Y.-H."/>
            <person name="Pang H."/>
        </authorList>
    </citation>
    <scope>NUCLEOTIDE SEQUENCE [LARGE SCALE GENOMIC DNA]</scope>
    <source>
        <strain evidence="3">SYSU_2023b</strain>
        <tissue evidence="3">Whole body</tissue>
    </source>
</reference>
<name>A0AAW1V7Q8_9CUCU</name>
<proteinExistence type="predicted"/>
<feature type="domain" description="GH18" evidence="2">
    <location>
        <begin position="4"/>
        <end position="284"/>
    </location>
</feature>
<keyword evidence="4" id="KW-1185">Reference proteome</keyword>
<gene>
    <name evidence="3" type="ORF">WA026_013504</name>
</gene>
<dbReference type="GO" id="GO:0008061">
    <property type="term" value="F:chitin binding"/>
    <property type="evidence" value="ECO:0007669"/>
    <property type="project" value="InterPro"/>
</dbReference>